<dbReference type="RefSeq" id="WP_043523686.1">
    <property type="nucleotide sequence ID" value="NZ_BAABKU010000038.1"/>
</dbReference>
<dbReference type="Proteomes" id="UP000054537">
    <property type="component" value="Unassembled WGS sequence"/>
</dbReference>
<proteinExistence type="predicted"/>
<reference evidence="3 4" key="1">
    <citation type="submission" date="2014-10" db="EMBL/GenBank/DDBJ databases">
        <title>Draft genome sequence of Actinoplanes utahensis NRRL 12052.</title>
        <authorList>
            <person name="Velasco-Bucheli B."/>
            <person name="del Cerro C."/>
            <person name="Hormigo D."/>
            <person name="Garcia J.L."/>
            <person name="Acebal C."/>
            <person name="Arroyo M."/>
            <person name="de la Mata I."/>
        </authorList>
    </citation>
    <scope>NUCLEOTIDE SEQUENCE [LARGE SCALE GENOMIC DNA]</scope>
    <source>
        <strain evidence="3 4">NRRL 12052</strain>
    </source>
</reference>
<keyword evidence="4" id="KW-1185">Reference proteome</keyword>
<evidence type="ECO:0000313" key="3">
    <source>
        <dbReference type="EMBL" id="KHD77882.1"/>
    </source>
</evidence>
<accession>A0A0A6XCU9</accession>
<dbReference type="AlphaFoldDB" id="A0A0A6XCU9"/>
<keyword evidence="2" id="KW-0812">Transmembrane</keyword>
<sequence>MTSSPTPPETPAEPPRKPANNSWILTAGGGLIGVYFLVNGALMIRDEHGDGIFALLMAGIVVLVTTLAVFMFKTYRAERAPRD</sequence>
<protein>
    <submittedName>
        <fullName evidence="3">Uncharacterized protein</fullName>
    </submittedName>
</protein>
<gene>
    <name evidence="3" type="ORF">MB27_08895</name>
</gene>
<evidence type="ECO:0000256" key="2">
    <source>
        <dbReference type="SAM" id="Phobius"/>
    </source>
</evidence>
<feature type="transmembrane region" description="Helical" evidence="2">
    <location>
        <begin position="51"/>
        <end position="72"/>
    </location>
</feature>
<comment type="caution">
    <text evidence="3">The sequence shown here is derived from an EMBL/GenBank/DDBJ whole genome shotgun (WGS) entry which is preliminary data.</text>
</comment>
<organism evidence="3 4">
    <name type="scientific">Actinoplanes utahensis</name>
    <dbReference type="NCBI Taxonomy" id="1869"/>
    <lineage>
        <taxon>Bacteria</taxon>
        <taxon>Bacillati</taxon>
        <taxon>Actinomycetota</taxon>
        <taxon>Actinomycetes</taxon>
        <taxon>Micromonosporales</taxon>
        <taxon>Micromonosporaceae</taxon>
        <taxon>Actinoplanes</taxon>
    </lineage>
</organism>
<feature type="region of interest" description="Disordered" evidence="1">
    <location>
        <begin position="1"/>
        <end position="20"/>
    </location>
</feature>
<keyword evidence="2" id="KW-0472">Membrane</keyword>
<dbReference type="OrthoDB" id="3298784at2"/>
<evidence type="ECO:0000313" key="4">
    <source>
        <dbReference type="Proteomes" id="UP000054537"/>
    </source>
</evidence>
<feature type="compositionally biased region" description="Pro residues" evidence="1">
    <location>
        <begin position="1"/>
        <end position="13"/>
    </location>
</feature>
<evidence type="ECO:0000256" key="1">
    <source>
        <dbReference type="SAM" id="MobiDB-lite"/>
    </source>
</evidence>
<keyword evidence="2" id="KW-1133">Transmembrane helix</keyword>
<feature type="transmembrane region" description="Helical" evidence="2">
    <location>
        <begin position="23"/>
        <end position="45"/>
    </location>
</feature>
<dbReference type="EMBL" id="JRTT01000008">
    <property type="protein sequence ID" value="KHD77882.1"/>
    <property type="molecule type" value="Genomic_DNA"/>
</dbReference>
<name>A0A0A6XCU9_ACTUT</name>